<evidence type="ECO:0000313" key="1">
    <source>
        <dbReference type="EMBL" id="MBK5072201.1"/>
    </source>
</evidence>
<dbReference type="RefSeq" id="WP_228397368.1">
    <property type="nucleotide sequence ID" value="NZ_JADRCP010000001.1"/>
</dbReference>
<evidence type="ECO:0000313" key="3">
    <source>
        <dbReference type="Proteomes" id="UP000807542"/>
    </source>
</evidence>
<dbReference type="EMBL" id="JADRCQ010000001">
    <property type="protein sequence ID" value="MBK5072201.1"/>
    <property type="molecule type" value="Genomic_DNA"/>
</dbReference>
<sequence length="61" mass="6980">MDNRELAMSKDKINEAKLRLERLQAFLELWTDGTCDKNEACLVFVALDLLRNVNRALEGGK</sequence>
<comment type="caution">
    <text evidence="2">The sequence shown here is derived from an EMBL/GenBank/DDBJ whole genome shotgun (WGS) entry which is preliminary data.</text>
</comment>
<evidence type="ECO:0000313" key="2">
    <source>
        <dbReference type="EMBL" id="MBK5175510.1"/>
    </source>
</evidence>
<dbReference type="Proteomes" id="UP001296969">
    <property type="component" value="Unassembled WGS sequence"/>
</dbReference>
<dbReference type="AlphaFoldDB" id="A0A9D7AGB9"/>
<organism evidence="2 3">
    <name type="scientific">Limnobaculum xujianqingii</name>
    <dbReference type="NCBI Taxonomy" id="2738837"/>
    <lineage>
        <taxon>Bacteria</taxon>
        <taxon>Pseudomonadati</taxon>
        <taxon>Pseudomonadota</taxon>
        <taxon>Gammaproteobacteria</taxon>
        <taxon>Enterobacterales</taxon>
        <taxon>Budviciaceae</taxon>
        <taxon>Limnobaculum</taxon>
    </lineage>
</organism>
<dbReference type="Proteomes" id="UP000807542">
    <property type="component" value="Unassembled WGS sequence"/>
</dbReference>
<protein>
    <submittedName>
        <fullName evidence="2">Uncharacterized protein</fullName>
    </submittedName>
</protein>
<accession>A0A9D7AGB9</accession>
<dbReference type="EMBL" id="JADRCP010000001">
    <property type="protein sequence ID" value="MBK5175510.1"/>
    <property type="molecule type" value="Genomic_DNA"/>
</dbReference>
<keyword evidence="4" id="KW-1185">Reference proteome</keyword>
<gene>
    <name evidence="2" type="ORF">I2492_04120</name>
    <name evidence="1" type="ORF">I2493_04120</name>
</gene>
<reference evidence="2 4" key="1">
    <citation type="submission" date="2020-11" db="EMBL/GenBank/DDBJ databases">
        <title>Insectihabitans protaetiae gen. nov. sp. nov. and Insectihabitans allomyrinae sp. nov., isolated from larvae of Protaetia brevitarsis seulensis and Allomyrina dichotoma, respectively.</title>
        <authorList>
            <person name="Lee S.D."/>
            <person name="Byeon Y.-S."/>
            <person name="Kim S.-M."/>
            <person name="Yang H.L."/>
            <person name="Kim I.S."/>
        </authorList>
    </citation>
    <scope>NUCLEOTIDE SEQUENCE</scope>
    <source>
        <strain evidence="2">CWB-B4</strain>
        <strain evidence="1 4">CWB-B43</strain>
    </source>
</reference>
<evidence type="ECO:0000313" key="4">
    <source>
        <dbReference type="Proteomes" id="UP001296969"/>
    </source>
</evidence>
<proteinExistence type="predicted"/>
<name>A0A9D7AGB9_9GAMM</name>